<protein>
    <submittedName>
        <fullName evidence="4">CortBP2 domain-containing protein</fullName>
    </submittedName>
</protein>
<evidence type="ECO:0000256" key="1">
    <source>
        <dbReference type="SAM" id="Coils"/>
    </source>
</evidence>
<name>A0A0N4UCH8_DRAME</name>
<dbReference type="WBParaSite" id="DME_0000497401-mRNA-1">
    <property type="protein sequence ID" value="DME_0000497401-mRNA-1"/>
    <property type="gene ID" value="DME_0000497401"/>
</dbReference>
<evidence type="ECO:0000256" key="2">
    <source>
        <dbReference type="SAM" id="MobiDB-lite"/>
    </source>
</evidence>
<organism evidence="3 4">
    <name type="scientific">Dracunculus medinensis</name>
    <name type="common">Guinea worm</name>
    <dbReference type="NCBI Taxonomy" id="318479"/>
    <lineage>
        <taxon>Eukaryota</taxon>
        <taxon>Metazoa</taxon>
        <taxon>Ecdysozoa</taxon>
        <taxon>Nematoda</taxon>
        <taxon>Chromadorea</taxon>
        <taxon>Rhabditida</taxon>
        <taxon>Spirurina</taxon>
        <taxon>Dracunculoidea</taxon>
        <taxon>Dracunculidae</taxon>
        <taxon>Dracunculus</taxon>
    </lineage>
</organism>
<dbReference type="Proteomes" id="UP000038040">
    <property type="component" value="Unplaced"/>
</dbReference>
<proteinExistence type="predicted"/>
<evidence type="ECO:0000313" key="4">
    <source>
        <dbReference type="WBParaSite" id="DME_0000497401-mRNA-1"/>
    </source>
</evidence>
<sequence>LQLQKEKNASEHLLRKVELAESETFQRKKETEAKEVERIDAHQQCKKMLSMVEDRDSKIRRMEELIERHRDEVGHMQIEINMLAEQKRMVEQKLTETEQEVKRLKSDSIHFETSHFHEVQKYKQKILALQEAIQSPQLFSDSISPVAISSMNASGNSSSDRDYSNTLLYRINPSAKKTVPVLWGDNNNESSENRMRSKSHGRTMLPGYLLAKEKPLVDTDRRRSRSGALYYSSGGSNEDFSPPPEMALLPGVPPPPSVTVKRPTVISRPIGQCH</sequence>
<feature type="coiled-coil region" evidence="1">
    <location>
        <begin position="52"/>
        <end position="107"/>
    </location>
</feature>
<feature type="region of interest" description="Disordered" evidence="2">
    <location>
        <begin position="215"/>
        <end position="274"/>
    </location>
</feature>
<evidence type="ECO:0000313" key="3">
    <source>
        <dbReference type="Proteomes" id="UP000038040"/>
    </source>
</evidence>
<dbReference type="AlphaFoldDB" id="A0A0N4UCH8"/>
<accession>A0A0N4UCH8</accession>
<reference evidence="4" key="1">
    <citation type="submission" date="2017-02" db="UniProtKB">
        <authorList>
            <consortium name="WormBaseParasite"/>
        </authorList>
    </citation>
    <scope>IDENTIFICATION</scope>
</reference>
<feature type="compositionally biased region" description="Pro residues" evidence="2">
    <location>
        <begin position="241"/>
        <end position="257"/>
    </location>
</feature>
<dbReference type="Gene3D" id="1.20.5.340">
    <property type="match status" value="1"/>
</dbReference>
<keyword evidence="1" id="KW-0175">Coiled coil</keyword>